<protein>
    <recommendedName>
        <fullName evidence="1">peptide-methionine (R)-S-oxide reductase</fullName>
        <ecNumber evidence="1">1.8.4.12</ecNumber>
    </recommendedName>
</protein>
<reference evidence="5 6" key="1">
    <citation type="submission" date="2022-04" db="EMBL/GenBank/DDBJ databases">
        <title>Hymenobacter sp. isolated from the air.</title>
        <authorList>
            <person name="Won M."/>
            <person name="Lee C.-M."/>
            <person name="Woen H.-Y."/>
            <person name="Kwon S.-W."/>
        </authorList>
    </citation>
    <scope>NUCLEOTIDE SEQUENCE [LARGE SCALE GENOMIC DNA]</scope>
    <source>
        <strain evidence="6">5516 S-25</strain>
    </source>
</reference>
<feature type="domain" description="MsrB" evidence="4">
    <location>
        <begin position="26"/>
        <end position="148"/>
    </location>
</feature>
<dbReference type="Proteomes" id="UP000829647">
    <property type="component" value="Chromosome"/>
</dbReference>
<dbReference type="GO" id="GO:0033743">
    <property type="term" value="F:peptide-methionine (R)-S-oxide reductase activity"/>
    <property type="evidence" value="ECO:0007669"/>
    <property type="project" value="UniProtKB-EC"/>
</dbReference>
<evidence type="ECO:0000313" key="5">
    <source>
        <dbReference type="EMBL" id="UPL47659.1"/>
    </source>
</evidence>
<dbReference type="SUPFAM" id="SSF51316">
    <property type="entry name" value="Mss4-like"/>
    <property type="match status" value="1"/>
</dbReference>
<dbReference type="InterPro" id="IPR011057">
    <property type="entry name" value="Mss4-like_sf"/>
</dbReference>
<dbReference type="EMBL" id="CP095848">
    <property type="protein sequence ID" value="UPL47659.1"/>
    <property type="molecule type" value="Genomic_DNA"/>
</dbReference>
<evidence type="ECO:0000256" key="2">
    <source>
        <dbReference type="ARBA" id="ARBA00023002"/>
    </source>
</evidence>
<evidence type="ECO:0000259" key="4">
    <source>
        <dbReference type="PROSITE" id="PS51790"/>
    </source>
</evidence>
<comment type="catalytic activity">
    <reaction evidence="3">
        <text>L-methionyl-[protein] + [thioredoxin]-disulfide + H2O = L-methionyl-(R)-S-oxide-[protein] + [thioredoxin]-dithiol</text>
        <dbReference type="Rhea" id="RHEA:24164"/>
        <dbReference type="Rhea" id="RHEA-COMP:10698"/>
        <dbReference type="Rhea" id="RHEA-COMP:10700"/>
        <dbReference type="Rhea" id="RHEA-COMP:12313"/>
        <dbReference type="Rhea" id="RHEA-COMP:12314"/>
        <dbReference type="ChEBI" id="CHEBI:15377"/>
        <dbReference type="ChEBI" id="CHEBI:16044"/>
        <dbReference type="ChEBI" id="CHEBI:29950"/>
        <dbReference type="ChEBI" id="CHEBI:45764"/>
        <dbReference type="ChEBI" id="CHEBI:50058"/>
        <dbReference type="EC" id="1.8.4.12"/>
    </reaction>
</comment>
<dbReference type="Gene3D" id="2.170.150.20">
    <property type="entry name" value="Peptide methionine sulfoxide reductase"/>
    <property type="match status" value="1"/>
</dbReference>
<evidence type="ECO:0000313" key="6">
    <source>
        <dbReference type="Proteomes" id="UP000829647"/>
    </source>
</evidence>
<name>A0ABY4J7D6_9BACT</name>
<organism evidence="5 6">
    <name type="scientific">Hymenobacter sublimis</name>
    <dbReference type="NCBI Taxonomy" id="2933777"/>
    <lineage>
        <taxon>Bacteria</taxon>
        <taxon>Pseudomonadati</taxon>
        <taxon>Bacteroidota</taxon>
        <taxon>Cytophagia</taxon>
        <taxon>Cytophagales</taxon>
        <taxon>Hymenobacteraceae</taxon>
        <taxon>Hymenobacter</taxon>
    </lineage>
</organism>
<gene>
    <name evidence="5" type="primary">msrB</name>
    <name evidence="5" type="ORF">MWH26_10660</name>
</gene>
<accession>A0ABY4J7D6</accession>
<dbReference type="Pfam" id="PF01641">
    <property type="entry name" value="SelR"/>
    <property type="match status" value="1"/>
</dbReference>
<dbReference type="PANTHER" id="PTHR10173">
    <property type="entry name" value="METHIONINE SULFOXIDE REDUCTASE"/>
    <property type="match status" value="1"/>
</dbReference>
<dbReference type="InterPro" id="IPR002579">
    <property type="entry name" value="Met_Sox_Rdtase_MsrB_dom"/>
</dbReference>
<proteinExistence type="predicted"/>
<keyword evidence="6" id="KW-1185">Reference proteome</keyword>
<evidence type="ECO:0000256" key="1">
    <source>
        <dbReference type="ARBA" id="ARBA00012499"/>
    </source>
</evidence>
<dbReference type="InterPro" id="IPR028427">
    <property type="entry name" value="Met_Sox_Rdtase_MsrB"/>
</dbReference>
<dbReference type="PROSITE" id="PS51790">
    <property type="entry name" value="MSRB"/>
    <property type="match status" value="1"/>
</dbReference>
<dbReference type="RefSeq" id="WP_247974265.1">
    <property type="nucleotide sequence ID" value="NZ_CP095848.1"/>
</dbReference>
<sequence length="154" mass="17811">MLRWIDVLKFAKYSNPEPPRRLELSEDQWQARLSFAQFRVMRQKATEPPYRNAYCRSYEPGVYACRGCGTLLFDSSTKYHAMSGWPSFTQPVARNLIRYAFDESHHMQRIEALCNICQAHLGHVFPDGPEPSGLRYCLNSESLERLPAAEPPLE</sequence>
<dbReference type="EC" id="1.8.4.12" evidence="1"/>
<dbReference type="PANTHER" id="PTHR10173:SF52">
    <property type="entry name" value="METHIONINE-R-SULFOXIDE REDUCTASE B1"/>
    <property type="match status" value="1"/>
</dbReference>
<dbReference type="NCBIfam" id="TIGR00357">
    <property type="entry name" value="peptide-methionine (R)-S-oxide reductase MsrB"/>
    <property type="match status" value="1"/>
</dbReference>
<keyword evidence="2 5" id="KW-0560">Oxidoreductase</keyword>
<evidence type="ECO:0000256" key="3">
    <source>
        <dbReference type="ARBA" id="ARBA00048488"/>
    </source>
</evidence>